<organism evidence="7 8">
    <name type="scientific">Soehngenia longivitae</name>
    <dbReference type="NCBI Taxonomy" id="2562294"/>
    <lineage>
        <taxon>Bacteria</taxon>
        <taxon>Bacillati</taxon>
        <taxon>Bacillota</taxon>
        <taxon>Tissierellia</taxon>
        <taxon>Tissierellales</taxon>
        <taxon>Tissierellaceae</taxon>
        <taxon>Soehngenia</taxon>
    </lineage>
</organism>
<dbReference type="InterPro" id="IPR003142">
    <property type="entry name" value="BPL_C"/>
</dbReference>
<gene>
    <name evidence="7" type="ORF">E4100_00020</name>
</gene>
<protein>
    <recommendedName>
        <fullName evidence="5">biotin--[biotin carboxyl-carrier protein] ligase</fullName>
        <ecNumber evidence="5">6.3.4.15</ecNumber>
    </recommendedName>
</protein>
<dbReference type="Gene3D" id="2.30.30.100">
    <property type="match status" value="1"/>
</dbReference>
<evidence type="ECO:0000256" key="5">
    <source>
        <dbReference type="ARBA" id="ARBA00024227"/>
    </source>
</evidence>
<dbReference type="Proteomes" id="UP000298381">
    <property type="component" value="Unassembled WGS sequence"/>
</dbReference>
<dbReference type="GO" id="GO:0004077">
    <property type="term" value="F:biotin--[biotin carboxyl-carrier protein] ligase activity"/>
    <property type="evidence" value="ECO:0007669"/>
    <property type="project" value="UniProtKB-EC"/>
</dbReference>
<dbReference type="NCBIfam" id="TIGR00121">
    <property type="entry name" value="birA_ligase"/>
    <property type="match status" value="1"/>
</dbReference>
<keyword evidence="1 7" id="KW-0436">Ligase</keyword>
<evidence type="ECO:0000256" key="4">
    <source>
        <dbReference type="ARBA" id="ARBA00023267"/>
    </source>
</evidence>
<dbReference type="InterPro" id="IPR004143">
    <property type="entry name" value="BPL_LPL_catalytic"/>
</dbReference>
<evidence type="ECO:0000256" key="2">
    <source>
        <dbReference type="ARBA" id="ARBA00022741"/>
    </source>
</evidence>
<dbReference type="InterPro" id="IPR045864">
    <property type="entry name" value="aa-tRNA-synth_II/BPL/LPL"/>
</dbReference>
<evidence type="ECO:0000256" key="3">
    <source>
        <dbReference type="ARBA" id="ARBA00022840"/>
    </source>
</evidence>
<dbReference type="SUPFAM" id="SSF55681">
    <property type="entry name" value="Class II aaRS and biotin synthetases"/>
    <property type="match status" value="1"/>
</dbReference>
<proteinExistence type="predicted"/>
<dbReference type="InterPro" id="IPR008988">
    <property type="entry name" value="Transcriptional_repressor_C"/>
</dbReference>
<dbReference type="InterPro" id="IPR004408">
    <property type="entry name" value="Biotin_CoA_COase_ligase"/>
</dbReference>
<dbReference type="Pfam" id="PF03099">
    <property type="entry name" value="BPL_LplA_LipB"/>
    <property type="match status" value="1"/>
</dbReference>
<dbReference type="Pfam" id="PF02237">
    <property type="entry name" value="BPL_C"/>
    <property type="match status" value="1"/>
</dbReference>
<accession>A0A4Z0D9I0</accession>
<dbReference type="PANTHER" id="PTHR12835">
    <property type="entry name" value="BIOTIN PROTEIN LIGASE"/>
    <property type="match status" value="1"/>
</dbReference>
<dbReference type="GO" id="GO:0016740">
    <property type="term" value="F:transferase activity"/>
    <property type="evidence" value="ECO:0007669"/>
    <property type="project" value="UniProtKB-ARBA"/>
</dbReference>
<dbReference type="Gene3D" id="3.30.930.10">
    <property type="entry name" value="Bira Bifunctional Protein, Domain 2"/>
    <property type="match status" value="1"/>
</dbReference>
<dbReference type="PROSITE" id="PS51733">
    <property type="entry name" value="BPL_LPL_CATALYTIC"/>
    <property type="match status" value="1"/>
</dbReference>
<name>A0A4Z0D9I0_9FIRM</name>
<feature type="domain" description="BPL/LPL catalytic" evidence="6">
    <location>
        <begin position="1"/>
        <end position="183"/>
    </location>
</feature>
<evidence type="ECO:0000313" key="8">
    <source>
        <dbReference type="Proteomes" id="UP000298381"/>
    </source>
</evidence>
<dbReference type="OrthoDB" id="9807064at2"/>
<dbReference type="SUPFAM" id="SSF50037">
    <property type="entry name" value="C-terminal domain of transcriptional repressors"/>
    <property type="match status" value="1"/>
</dbReference>
<dbReference type="EC" id="6.3.4.15" evidence="5"/>
<keyword evidence="2" id="KW-0547">Nucleotide-binding</keyword>
<reference evidence="7 8" key="1">
    <citation type="submission" date="2019-03" db="EMBL/GenBank/DDBJ databases">
        <title>Draft genome sequence data and analysis of a Fermenting Bacterium, Soehngenia longevitae strain 1933PT, isolated from petroleum reservoir in Azerbaijan.</title>
        <authorList>
            <person name="Grouzdev D.S."/>
            <person name="Bidzhieva S.K."/>
            <person name="Sokolova D.S."/>
            <person name="Tourova T.P."/>
            <person name="Poltaraus A.B."/>
            <person name="Nazina T.N."/>
        </authorList>
    </citation>
    <scope>NUCLEOTIDE SEQUENCE [LARGE SCALE GENOMIC DNA]</scope>
    <source>
        <strain evidence="7 8">1933P</strain>
    </source>
</reference>
<evidence type="ECO:0000259" key="6">
    <source>
        <dbReference type="PROSITE" id="PS51733"/>
    </source>
</evidence>
<dbReference type="RefSeq" id="WP_135269723.1">
    <property type="nucleotide sequence ID" value="NZ_SRIB01000001.1"/>
</dbReference>
<comment type="caution">
    <text evidence="7">The sequence shown here is derived from an EMBL/GenBank/DDBJ whole genome shotgun (WGS) entry which is preliminary data.</text>
</comment>
<dbReference type="GO" id="GO:0009249">
    <property type="term" value="P:protein lipoylation"/>
    <property type="evidence" value="ECO:0007669"/>
    <property type="project" value="UniProtKB-ARBA"/>
</dbReference>
<keyword evidence="4" id="KW-0092">Biotin</keyword>
<dbReference type="CDD" id="cd16442">
    <property type="entry name" value="BPL"/>
    <property type="match status" value="1"/>
</dbReference>
<keyword evidence="3" id="KW-0067">ATP-binding</keyword>
<dbReference type="GO" id="GO:0005524">
    <property type="term" value="F:ATP binding"/>
    <property type="evidence" value="ECO:0007669"/>
    <property type="project" value="UniProtKB-KW"/>
</dbReference>
<evidence type="ECO:0000256" key="1">
    <source>
        <dbReference type="ARBA" id="ARBA00022598"/>
    </source>
</evidence>
<keyword evidence="8" id="KW-1185">Reference proteome</keyword>
<dbReference type="PANTHER" id="PTHR12835:SF5">
    <property type="entry name" value="BIOTIN--PROTEIN LIGASE"/>
    <property type="match status" value="1"/>
</dbReference>
<dbReference type="GO" id="GO:0005737">
    <property type="term" value="C:cytoplasm"/>
    <property type="evidence" value="ECO:0007669"/>
    <property type="project" value="TreeGrafter"/>
</dbReference>
<evidence type="ECO:0000313" key="7">
    <source>
        <dbReference type="EMBL" id="TFZ41568.1"/>
    </source>
</evidence>
<dbReference type="AlphaFoldDB" id="A0A4Z0D9I0"/>
<sequence>MTNQNRLIGKKILHFDVIDSTNEYAKKNFFKLENGAVILSDEQTKGRGRVGRGFISNRGGLFFSVVFHSKLDISKLPIYTQLASVAVFKALEDLSINAKIKWPNDLYINGSKVCGILTELVGSKDFHGIIVGIGINVNNKKDEFIKQNICASSIEEETGLKVNRSTLLEKILLYIDEIFLDYEKNSDFIKYKPILTDNSLIIGKEIEITFGNEKTIAKALDIDEFGNLIIDFNGQISALNAGEVHIKM</sequence>
<dbReference type="EMBL" id="SRIB01000001">
    <property type="protein sequence ID" value="TFZ41568.1"/>
    <property type="molecule type" value="Genomic_DNA"/>
</dbReference>